<gene>
    <name evidence="3" type="ORF">SAMN05660895_1243</name>
</gene>
<dbReference type="EMBL" id="FPCJ01000001">
    <property type="protein sequence ID" value="SFV32080.1"/>
    <property type="molecule type" value="Genomic_DNA"/>
</dbReference>
<evidence type="ECO:0000259" key="2">
    <source>
        <dbReference type="Pfam" id="PF05658"/>
    </source>
</evidence>
<dbReference type="GO" id="GO:0019867">
    <property type="term" value="C:outer membrane"/>
    <property type="evidence" value="ECO:0007669"/>
    <property type="project" value="InterPro"/>
</dbReference>
<organism evidence="3 4">
    <name type="scientific">Thermoflavifilum thermophilum</name>
    <dbReference type="NCBI Taxonomy" id="1393122"/>
    <lineage>
        <taxon>Bacteria</taxon>
        <taxon>Pseudomonadati</taxon>
        <taxon>Bacteroidota</taxon>
        <taxon>Chitinophagia</taxon>
        <taxon>Chitinophagales</taxon>
        <taxon>Chitinophagaceae</taxon>
        <taxon>Thermoflavifilum</taxon>
    </lineage>
</organism>
<reference evidence="4" key="1">
    <citation type="submission" date="2016-10" db="EMBL/GenBank/DDBJ databases">
        <authorList>
            <person name="Varghese N."/>
            <person name="Submissions S."/>
        </authorList>
    </citation>
    <scope>NUCLEOTIDE SEQUENCE [LARGE SCALE GENOMIC DNA]</scope>
    <source>
        <strain evidence="4">DSM 14807</strain>
    </source>
</reference>
<keyword evidence="1" id="KW-0732">Signal</keyword>
<dbReference type="RefSeq" id="WP_092459001.1">
    <property type="nucleotide sequence ID" value="NZ_FPCJ01000001.1"/>
</dbReference>
<evidence type="ECO:0000313" key="4">
    <source>
        <dbReference type="Proteomes" id="UP000199537"/>
    </source>
</evidence>
<evidence type="ECO:0000256" key="1">
    <source>
        <dbReference type="SAM" id="SignalP"/>
    </source>
</evidence>
<dbReference type="InterPro" id="IPR011049">
    <property type="entry name" value="Serralysin-like_metalloprot_C"/>
</dbReference>
<accession>A0A1I7NBN8</accession>
<feature type="domain" description="Trimeric autotransporter adhesin YadA-like head" evidence="2">
    <location>
        <begin position="1302"/>
        <end position="1328"/>
    </location>
</feature>
<dbReference type="InterPro" id="IPR008640">
    <property type="entry name" value="Adhesin_Head_dom"/>
</dbReference>
<dbReference type="STRING" id="1393122.SAMN05660895_1243"/>
<dbReference type="Gene3D" id="2.150.10.10">
    <property type="entry name" value="Serralysin-like metalloprotease, C-terminal"/>
    <property type="match status" value="1"/>
</dbReference>
<feature type="signal peptide" evidence="1">
    <location>
        <begin position="1"/>
        <end position="24"/>
    </location>
</feature>
<evidence type="ECO:0000313" key="3">
    <source>
        <dbReference type="EMBL" id="SFV32080.1"/>
    </source>
</evidence>
<feature type="chain" id="PRO_5011436854" evidence="1">
    <location>
        <begin position="25"/>
        <end position="1498"/>
    </location>
</feature>
<proteinExistence type="predicted"/>
<name>A0A1I7NBN8_9BACT</name>
<sequence length="1498" mass="154139">MKITRYKQWLFLLFLLLACLSSQAQQLKLGNNPTTIDKTALLELESNNQGLLLPRISDTNAFHPNPIPNGMLIYYVGTSDSCLMIRKDGQWVKIVDFVNLASRETDPVATAKTVSVTAGNSAINVAGGTQQLGSNPTFTLTVPNTSPIWNADSLQNVKVSATAPTANQFLMYNSTSSAWTPTTMDTGYISNFWQKVRGELSAGTGIGYNSTTGQISNTGVLSFSGGTTGLTPSSATAGAVTLGGVLNIANGGTGNTTGQAQSVVGTHSAGYGLSGSGYNGSANVTWQADTSSANSLTTKNYVRNYYSGSMGISVNNSTGVISNTGVLSFNSRTGNVTPASGDYNLSMLGDATISSPSNGQLLQYNSSTGKWVNWTPNYLTANQTITFTASGDISGSASGSTALSPTLTINNGAVTYSKIQNVTAGTLLGRYSATNGTVQEIILGSGLSLNSSTGVLTATGTGGTVTSVGLSMPSVFTVSGSPVTTSGTISVGLASQSANLVFASPNGTSGTPSFRALVANDLPASGVTAGTYGSATSVGQFTVDAKGRITAASNVSISFPVTSVNTKTGAVTLNLSDLGDANITTPTNGQLLQYDNTSGKWKNWTPNYLTANQTITLSGDATGSGTTSIPVTLANSGVTAGTYGDATHVGQFTVDSKGRVTSASNVSISFPVTSVNTKTGAVTLNLADLGDVNITTPSNGQLLQYDNTSGKWKNWTPNYLTSYTETDPVATAKTVTLNAGSGISITGGSQTVGSNPSFTVTAQNTSAIWNANQLQGVGVSSTAPTSGQLLQYNGTNWVPWTPNYLTGNQTITLSGDVTGSGTTSISTTLANSGVTAGTYGSSTQIGQFTVDAKGRITSASNVNINFPVTSVNGSTGAVSLGLGNLNNVSLTSPSSGQLLQYNGSNWVNWTPNFLPAANISGTTNYVAKFTGSNTLGSGIIYDNGKVGISTTTPDSLLTVNGSSHFTGNLRLDKGLSLAGNYGTANQVLTSNGAGNLPSWTSLSTLETDPTSWHLTGNSGTTPGTNFLGTTDNNDLVFKTNNTEQMRITAGGNVGIGTNNPLVSFQANGQAAFGTSVTTTRLQSGTPGNLGRTFSLIDPTAVMRVWRFTNNTGQNPAVELIWGNNDDATNTANMWWDFYVLATDAFSIRRRTGGVNQDMLTILNNGNTGLGNTNPQQRLDVNGNIQFSGALMPAGNAGTTGQVLVSQGAGAAPQWQNLSTALNAWSLTGNAGTNHSSNFIGTTDYQGLTFKTNNQNAGYIGVAGGESDVALGAGSNVTYRSAAFGANATADSQSVAVGYNASATGYLSTAIGNSASATQNNNIAVGSNAQATGYQSVALGNAATAGAQNSVAIGNGVSTNQANAFILGNNSNNVGIHTTTPQANLDVNGNFKLGQQGTVLNNIVSIPNVQISDNTSFWGNHYVTVTLTLPNGFSLSNNATIIINPRNRLDPLSIGYVRVTGTNQIEVQFVNTDNYTSGAYVYLVNHSLGTQSFNITIIQ</sequence>
<feature type="domain" description="Trimeric autotransporter adhesin YadA-like head" evidence="2">
    <location>
        <begin position="1330"/>
        <end position="1355"/>
    </location>
</feature>
<dbReference type="Pfam" id="PF05658">
    <property type="entry name" value="YadA_head"/>
    <property type="match status" value="2"/>
</dbReference>
<keyword evidence="4" id="KW-1185">Reference proteome</keyword>
<dbReference type="CDD" id="cd12820">
    <property type="entry name" value="LbR_YadA-like"/>
    <property type="match status" value="1"/>
</dbReference>
<dbReference type="PROSITE" id="PS51257">
    <property type="entry name" value="PROKAR_LIPOPROTEIN"/>
    <property type="match status" value="1"/>
</dbReference>
<protein>
    <submittedName>
        <fullName evidence="3">Head domain of trimeric autotransporter adhesin</fullName>
    </submittedName>
</protein>
<dbReference type="Proteomes" id="UP000199537">
    <property type="component" value="Unassembled WGS sequence"/>
</dbReference>